<evidence type="ECO:0000313" key="1">
    <source>
        <dbReference type="EMBL" id="KAA1257556.1"/>
    </source>
</evidence>
<dbReference type="EMBL" id="VRLW01000001">
    <property type="protein sequence ID" value="KAA1257556.1"/>
    <property type="molecule type" value="Genomic_DNA"/>
</dbReference>
<dbReference type="Proteomes" id="UP000322699">
    <property type="component" value="Unassembled WGS sequence"/>
</dbReference>
<reference evidence="1 2" key="1">
    <citation type="submission" date="2019-08" db="EMBL/GenBank/DDBJ databases">
        <title>Deep-cultivation of Planctomycetes and their phenomic and genomic characterization uncovers novel biology.</title>
        <authorList>
            <person name="Wiegand S."/>
            <person name="Jogler M."/>
            <person name="Boedeker C."/>
            <person name="Pinto D."/>
            <person name="Vollmers J."/>
            <person name="Rivas-Marin E."/>
            <person name="Kohn T."/>
            <person name="Peeters S.H."/>
            <person name="Heuer A."/>
            <person name="Rast P."/>
            <person name="Oberbeckmann S."/>
            <person name="Bunk B."/>
            <person name="Jeske O."/>
            <person name="Meyerdierks A."/>
            <person name="Storesund J.E."/>
            <person name="Kallscheuer N."/>
            <person name="Luecker S."/>
            <person name="Lage O.M."/>
            <person name="Pohl T."/>
            <person name="Merkel B.J."/>
            <person name="Hornburger P."/>
            <person name="Mueller R.-W."/>
            <person name="Bruemmer F."/>
            <person name="Labrenz M."/>
            <person name="Spormann A.M."/>
            <person name="Op Den Camp H."/>
            <person name="Overmann J."/>
            <person name="Amann R."/>
            <person name="Jetten M.S.M."/>
            <person name="Mascher T."/>
            <person name="Medema M.H."/>
            <person name="Devos D.P."/>
            <person name="Kaster A.-K."/>
            <person name="Ovreas L."/>
            <person name="Rohde M."/>
            <person name="Galperin M.Y."/>
            <person name="Jogler C."/>
        </authorList>
    </citation>
    <scope>NUCLEOTIDE SEQUENCE [LARGE SCALE GENOMIC DNA]</scope>
    <source>
        <strain evidence="1 2">LF1</strain>
    </source>
</reference>
<proteinExistence type="predicted"/>
<evidence type="ECO:0000313" key="2">
    <source>
        <dbReference type="Proteomes" id="UP000322699"/>
    </source>
</evidence>
<dbReference type="AlphaFoldDB" id="A0A5B1CAI7"/>
<sequence length="137" mass="15213">MSKMRCSCGHAISDSNCPCPTEASVIDDVAYDMFDDLFTKRVDLFLDAVREGRRRQWIDAELTSQYPDQCTDGDVISTLLSSCLMDHCLSLAECPQCGRLWIQRGIGVNKYRAFSPVEPGFEGHLAAEPTNVSQDDG</sequence>
<gene>
    <name evidence="1" type="ORF">LF1_00430</name>
</gene>
<comment type="caution">
    <text evidence="1">The sequence shown here is derived from an EMBL/GenBank/DDBJ whole genome shotgun (WGS) entry which is preliminary data.</text>
</comment>
<protein>
    <submittedName>
        <fullName evidence="1">Uncharacterized protein</fullName>
    </submittedName>
</protein>
<organism evidence="1 2">
    <name type="scientific">Rubripirellula obstinata</name>
    <dbReference type="NCBI Taxonomy" id="406547"/>
    <lineage>
        <taxon>Bacteria</taxon>
        <taxon>Pseudomonadati</taxon>
        <taxon>Planctomycetota</taxon>
        <taxon>Planctomycetia</taxon>
        <taxon>Pirellulales</taxon>
        <taxon>Pirellulaceae</taxon>
        <taxon>Rubripirellula</taxon>
    </lineage>
</organism>
<keyword evidence="2" id="KW-1185">Reference proteome</keyword>
<name>A0A5B1CAI7_9BACT</name>
<dbReference type="RefSeq" id="WP_149752496.1">
    <property type="nucleotide sequence ID" value="NZ_LWSK01000165.1"/>
</dbReference>
<accession>A0A5B1CAI7</accession>